<gene>
    <name evidence="13" type="primary">ponA1</name>
    <name evidence="13" type="ORF">Pa4123_12620</name>
</gene>
<keyword evidence="4" id="KW-0808">Transferase</keyword>
<feature type="domain" description="Penicillin-binding protein transpeptidase" evidence="11">
    <location>
        <begin position="308"/>
        <end position="531"/>
    </location>
</feature>
<dbReference type="InterPro" id="IPR036950">
    <property type="entry name" value="PBP_transglycosylase"/>
</dbReference>
<keyword evidence="2" id="KW-0645">Protease</keyword>
<dbReference type="Pfam" id="PF00912">
    <property type="entry name" value="Transgly"/>
    <property type="match status" value="1"/>
</dbReference>
<dbReference type="InterPro" id="IPR001460">
    <property type="entry name" value="PCN-bd_Tpept"/>
</dbReference>
<dbReference type="Pfam" id="PF00905">
    <property type="entry name" value="Transpeptidase"/>
    <property type="match status" value="1"/>
</dbReference>
<keyword evidence="5" id="KW-0378">Hydrolase</keyword>
<evidence type="ECO:0000256" key="5">
    <source>
        <dbReference type="ARBA" id="ARBA00022801"/>
    </source>
</evidence>
<feature type="domain" description="Glycosyl transferase family 51" evidence="12">
    <location>
        <begin position="54"/>
        <end position="223"/>
    </location>
</feature>
<dbReference type="Gene3D" id="1.10.3810.10">
    <property type="entry name" value="Biosynthetic peptidoglycan transglycosylase-like"/>
    <property type="match status" value="1"/>
</dbReference>
<organism evidence="13 14">
    <name type="scientific">Phytohabitans aurantiacus</name>
    <dbReference type="NCBI Taxonomy" id="3016789"/>
    <lineage>
        <taxon>Bacteria</taxon>
        <taxon>Bacillati</taxon>
        <taxon>Actinomycetota</taxon>
        <taxon>Actinomycetes</taxon>
        <taxon>Micromonosporales</taxon>
        <taxon>Micromonosporaceae</taxon>
    </lineage>
</organism>
<dbReference type="InterPro" id="IPR023346">
    <property type="entry name" value="Lysozyme-like_dom_sf"/>
</dbReference>
<evidence type="ECO:0000256" key="9">
    <source>
        <dbReference type="SAM" id="MobiDB-lite"/>
    </source>
</evidence>
<evidence type="ECO:0000256" key="3">
    <source>
        <dbReference type="ARBA" id="ARBA00022676"/>
    </source>
</evidence>
<keyword evidence="6" id="KW-0511">Multifunctional enzyme</keyword>
<evidence type="ECO:0000256" key="2">
    <source>
        <dbReference type="ARBA" id="ARBA00022670"/>
    </source>
</evidence>
<evidence type="ECO:0000256" key="6">
    <source>
        <dbReference type="ARBA" id="ARBA00023268"/>
    </source>
</evidence>
<feature type="region of interest" description="Disordered" evidence="9">
    <location>
        <begin position="777"/>
        <end position="814"/>
    </location>
</feature>
<evidence type="ECO:0000256" key="1">
    <source>
        <dbReference type="ARBA" id="ARBA00022645"/>
    </source>
</evidence>
<comment type="caution">
    <text evidence="13">The sequence shown here is derived from an EMBL/GenBank/DDBJ whole genome shotgun (WGS) entry which is preliminary data.</text>
</comment>
<feature type="compositionally biased region" description="Low complexity" evidence="9">
    <location>
        <begin position="647"/>
        <end position="658"/>
    </location>
</feature>
<dbReference type="PANTHER" id="PTHR32282">
    <property type="entry name" value="BINDING PROTEIN TRANSPEPTIDASE, PUTATIVE-RELATED"/>
    <property type="match status" value="1"/>
</dbReference>
<comment type="catalytic activity">
    <reaction evidence="7">
        <text>Preferential cleavage: (Ac)2-L-Lys-D-Ala-|-D-Ala. Also transpeptidation of peptidyl-alanyl moieties that are N-acyl substituents of D-alanine.</text>
        <dbReference type="EC" id="3.4.16.4"/>
    </reaction>
</comment>
<keyword evidence="10" id="KW-0732">Signal</keyword>
<dbReference type="InterPro" id="IPR012338">
    <property type="entry name" value="Beta-lactam/transpept-like"/>
</dbReference>
<comment type="catalytic activity">
    <reaction evidence="8">
        <text>[GlcNAc-(1-&gt;4)-Mur2Ac(oyl-L-Ala-gamma-D-Glu-L-Lys-D-Ala-D-Ala)](n)-di-trans,octa-cis-undecaprenyl diphosphate + beta-D-GlcNAc-(1-&gt;4)-Mur2Ac(oyl-L-Ala-gamma-D-Glu-L-Lys-D-Ala-D-Ala)-di-trans,octa-cis-undecaprenyl diphosphate = [GlcNAc-(1-&gt;4)-Mur2Ac(oyl-L-Ala-gamma-D-Glu-L-Lys-D-Ala-D-Ala)](n+1)-di-trans,octa-cis-undecaprenyl diphosphate + di-trans,octa-cis-undecaprenyl diphosphate + H(+)</text>
        <dbReference type="Rhea" id="RHEA:23708"/>
        <dbReference type="Rhea" id="RHEA-COMP:9602"/>
        <dbReference type="Rhea" id="RHEA-COMP:9603"/>
        <dbReference type="ChEBI" id="CHEBI:15378"/>
        <dbReference type="ChEBI" id="CHEBI:58405"/>
        <dbReference type="ChEBI" id="CHEBI:60033"/>
        <dbReference type="ChEBI" id="CHEBI:78435"/>
        <dbReference type="EC" id="2.4.99.28"/>
    </reaction>
</comment>
<feature type="compositionally biased region" description="Low complexity" evidence="9">
    <location>
        <begin position="614"/>
        <end position="631"/>
    </location>
</feature>
<feature type="signal peptide" evidence="10">
    <location>
        <begin position="1"/>
        <end position="28"/>
    </location>
</feature>
<dbReference type="Gene3D" id="3.40.710.10">
    <property type="entry name" value="DD-peptidase/beta-lactamase superfamily"/>
    <property type="match status" value="1"/>
</dbReference>
<name>A0ABQ5QP23_9ACTN</name>
<dbReference type="InterPro" id="IPR050396">
    <property type="entry name" value="Glycosyltr_51/Transpeptidase"/>
</dbReference>
<dbReference type="SUPFAM" id="SSF56601">
    <property type="entry name" value="beta-lactamase/transpeptidase-like"/>
    <property type="match status" value="1"/>
</dbReference>
<evidence type="ECO:0000256" key="7">
    <source>
        <dbReference type="ARBA" id="ARBA00034000"/>
    </source>
</evidence>
<feature type="compositionally biased region" description="Low complexity" evidence="9">
    <location>
        <begin position="794"/>
        <end position="814"/>
    </location>
</feature>
<feature type="compositionally biased region" description="Pro residues" evidence="9">
    <location>
        <begin position="659"/>
        <end position="669"/>
    </location>
</feature>
<keyword evidence="3" id="KW-0328">Glycosyltransferase</keyword>
<reference evidence="13" key="1">
    <citation type="submission" date="2022-12" db="EMBL/GenBank/DDBJ databases">
        <title>New Phytohabitans aurantiacus sp. RD004123 nov., an actinomycete isolated from soil.</title>
        <authorList>
            <person name="Triningsih D.W."/>
            <person name="Harunari E."/>
            <person name="Igarashi Y."/>
        </authorList>
    </citation>
    <scope>NUCLEOTIDE SEQUENCE</scope>
    <source>
        <strain evidence="13">RD004123</strain>
    </source>
</reference>
<feature type="region of interest" description="Disordered" evidence="9">
    <location>
        <begin position="698"/>
        <end position="717"/>
    </location>
</feature>
<evidence type="ECO:0000313" key="14">
    <source>
        <dbReference type="Proteomes" id="UP001144280"/>
    </source>
</evidence>
<evidence type="ECO:0000256" key="8">
    <source>
        <dbReference type="ARBA" id="ARBA00049902"/>
    </source>
</evidence>
<feature type="chain" id="PRO_5046777169" evidence="10">
    <location>
        <begin position="29"/>
        <end position="814"/>
    </location>
</feature>
<keyword evidence="14" id="KW-1185">Reference proteome</keyword>
<dbReference type="SUPFAM" id="SSF53955">
    <property type="entry name" value="Lysozyme-like"/>
    <property type="match status" value="1"/>
</dbReference>
<evidence type="ECO:0000313" key="13">
    <source>
        <dbReference type="EMBL" id="GLH95989.1"/>
    </source>
</evidence>
<dbReference type="Proteomes" id="UP001144280">
    <property type="component" value="Unassembled WGS sequence"/>
</dbReference>
<feature type="region of interest" description="Disordered" evidence="9">
    <location>
        <begin position="593"/>
        <end position="679"/>
    </location>
</feature>
<dbReference type="PANTHER" id="PTHR32282:SF34">
    <property type="entry name" value="PENICILLIN-BINDING PROTEIN 1A"/>
    <property type="match status" value="1"/>
</dbReference>
<evidence type="ECO:0000259" key="11">
    <source>
        <dbReference type="Pfam" id="PF00905"/>
    </source>
</evidence>
<evidence type="ECO:0000256" key="10">
    <source>
        <dbReference type="SAM" id="SignalP"/>
    </source>
</evidence>
<proteinExistence type="predicted"/>
<evidence type="ECO:0000256" key="4">
    <source>
        <dbReference type="ARBA" id="ARBA00022679"/>
    </source>
</evidence>
<dbReference type="InterPro" id="IPR001264">
    <property type="entry name" value="Glyco_trans_51"/>
</dbReference>
<dbReference type="EMBL" id="BSDI01000005">
    <property type="protein sequence ID" value="GLH95989.1"/>
    <property type="molecule type" value="Genomic_DNA"/>
</dbReference>
<protein>
    <submittedName>
        <fullName evidence="13">Bifunctional penicillin-binding protein 1A/1B</fullName>
    </submittedName>
</protein>
<evidence type="ECO:0000259" key="12">
    <source>
        <dbReference type="Pfam" id="PF00912"/>
    </source>
</evidence>
<keyword evidence="1" id="KW-0121">Carboxypeptidase</keyword>
<sequence>MRHRWTRWCVVVLGTVSPLVGPASWAYALTGVPPRAEAPQASVLLFSDGRTEMARVGTTDRRQVPLRTVPRHLRDAVLAAEDRGFYEHSGVSARGVGRALWVNVTSGGAEGASTITQQYVRNAYLNQDRTVRRKAREAMLAVKLERGLGKDQILERYLNTIYFGRGAYGIDSASRAYFGVGVEKVTLAQAAVLATVIKDPYRLDPAVDPAAARDRWRWIVDAMGEREARYPEVLPPAAADPLRGPTGAVVSRVEHELSLLGVTAQQLHTGGLRVVTTIDAGVQRELVARSRAAADHSVTQPAAKPGAAAVAVEPETGAVRGYYAGERGYGFFDDATAPRRPGLLFQPIALATALAEGIGFGSRWNGTSPQSFADRHGVALHNRDDVQCPACRLDDALSRGLNTPYYALAERVGADAVARTAKRAGIPETYPAGPALVDGPGEPTPGRTRADVALGHYPVAVADLATVYATFAAGGRRAAGHFVAEVAFPGERNLYRPERPAPRRALPAPVAADVSYVLSRHGDPGTGAVAAIHATVPFGAGAGISDAWCARYTRGLAVVAWLGHDEPAPLVVRGNGRSATATVGQVCGAAVRESGRAGAPPPFPPPAFIGRNGAGNAAVPGPASSAPVTPTVGAAPRATAQPAPSASTEPQPERTTSPSPSPSPTPTTSPEPGGEAQLSGACWSPLAVSCRSCAEARVSRRPVRVDDGRRRSARSADSSSSFFAAAACCSRSAYSATPSRPSRSAARSSFSTIRRSWWVVRTWAAVMACGSPTVNAASIRSASRRRGSRDRPVRLPARRATLARTPGRARSGRR</sequence>
<accession>A0ABQ5QP23</accession>